<dbReference type="PROSITE" id="PS51186">
    <property type="entry name" value="GNAT"/>
    <property type="match status" value="1"/>
</dbReference>
<proteinExistence type="predicted"/>
<keyword evidence="5" id="KW-1185">Reference proteome</keyword>
<dbReference type="PANTHER" id="PTHR43877:SF1">
    <property type="entry name" value="ACETYLTRANSFERASE"/>
    <property type="match status" value="1"/>
</dbReference>
<dbReference type="Gene3D" id="3.40.630.30">
    <property type="match status" value="1"/>
</dbReference>
<accession>A0A010Z4P3</accession>
<dbReference type="Pfam" id="PF13673">
    <property type="entry name" value="Acetyltransf_10"/>
    <property type="match status" value="1"/>
</dbReference>
<dbReference type="PANTHER" id="PTHR43877">
    <property type="entry name" value="AMINOALKYLPHOSPHONATE N-ACETYLTRANSFERASE-RELATED-RELATED"/>
    <property type="match status" value="1"/>
</dbReference>
<dbReference type="GO" id="GO:0016747">
    <property type="term" value="F:acyltransferase activity, transferring groups other than amino-acyl groups"/>
    <property type="evidence" value="ECO:0007669"/>
    <property type="project" value="InterPro"/>
</dbReference>
<dbReference type="PATRIC" id="fig|927661.3.peg.3446"/>
<evidence type="ECO:0000313" key="4">
    <source>
        <dbReference type="EMBL" id="EXG82318.1"/>
    </source>
</evidence>
<dbReference type="InterPro" id="IPR016181">
    <property type="entry name" value="Acyl_CoA_acyltransferase"/>
</dbReference>
<dbReference type="EMBL" id="JFBT01000001">
    <property type="protein sequence ID" value="EXG82318.1"/>
    <property type="molecule type" value="Genomic_DNA"/>
</dbReference>
<dbReference type="HOGENOM" id="CLU_087351_4_2_11"/>
<organism evidence="4 5">
    <name type="scientific">Cryptosporangium arvum DSM 44712</name>
    <dbReference type="NCBI Taxonomy" id="927661"/>
    <lineage>
        <taxon>Bacteria</taxon>
        <taxon>Bacillati</taxon>
        <taxon>Actinomycetota</taxon>
        <taxon>Actinomycetes</taxon>
        <taxon>Cryptosporangiales</taxon>
        <taxon>Cryptosporangiaceae</taxon>
        <taxon>Cryptosporangium</taxon>
    </lineage>
</organism>
<dbReference type="CDD" id="cd04301">
    <property type="entry name" value="NAT_SF"/>
    <property type="match status" value="1"/>
</dbReference>
<name>A0A010Z4P3_9ACTN</name>
<comment type="caution">
    <text evidence="4">The sequence shown here is derived from an EMBL/GenBank/DDBJ whole genome shotgun (WGS) entry which is preliminary data.</text>
</comment>
<evidence type="ECO:0000313" key="5">
    <source>
        <dbReference type="Proteomes" id="UP000021053"/>
    </source>
</evidence>
<keyword evidence="1 4" id="KW-0808">Transferase</keyword>
<dbReference type="SUPFAM" id="SSF55729">
    <property type="entry name" value="Acyl-CoA N-acyltransferases (Nat)"/>
    <property type="match status" value="1"/>
</dbReference>
<evidence type="ECO:0000256" key="1">
    <source>
        <dbReference type="ARBA" id="ARBA00022679"/>
    </source>
</evidence>
<evidence type="ECO:0000259" key="3">
    <source>
        <dbReference type="PROSITE" id="PS51186"/>
    </source>
</evidence>
<protein>
    <submittedName>
        <fullName evidence="4">Putative acetyltransferase</fullName>
    </submittedName>
</protein>
<dbReference type="InterPro" id="IPR050832">
    <property type="entry name" value="Bact_Acetyltransf"/>
</dbReference>
<dbReference type="InterPro" id="IPR000182">
    <property type="entry name" value="GNAT_dom"/>
</dbReference>
<keyword evidence="2" id="KW-0012">Acyltransferase</keyword>
<dbReference type="AlphaFoldDB" id="A0A010Z4P3"/>
<feature type="domain" description="N-acetyltransferase" evidence="3">
    <location>
        <begin position="20"/>
        <end position="167"/>
    </location>
</feature>
<gene>
    <name evidence="4" type="ORF">CryarDRAFT_3488</name>
</gene>
<evidence type="ECO:0000256" key="2">
    <source>
        <dbReference type="ARBA" id="ARBA00023315"/>
    </source>
</evidence>
<dbReference type="Proteomes" id="UP000021053">
    <property type="component" value="Unassembled WGS sequence"/>
</dbReference>
<reference evidence="4 5" key="1">
    <citation type="submission" date="2013-07" db="EMBL/GenBank/DDBJ databases">
        <authorList>
            <consortium name="DOE Joint Genome Institute"/>
            <person name="Eisen J."/>
            <person name="Huntemann M."/>
            <person name="Han J."/>
            <person name="Chen A."/>
            <person name="Kyrpides N."/>
            <person name="Mavromatis K."/>
            <person name="Markowitz V."/>
            <person name="Palaniappan K."/>
            <person name="Ivanova N."/>
            <person name="Schaumberg A."/>
            <person name="Pati A."/>
            <person name="Liolios K."/>
            <person name="Nordberg H.P."/>
            <person name="Cantor M.N."/>
            <person name="Hua S.X."/>
            <person name="Woyke T."/>
        </authorList>
    </citation>
    <scope>NUCLEOTIDE SEQUENCE [LARGE SCALE GENOMIC DNA]</scope>
    <source>
        <strain evidence="4 5">DSM 44712</strain>
    </source>
</reference>
<sequence>MRFGKLKAEKGSLAPDTVTVEIRRFRPADSAAVADVIERCLREVNSRDYPSDTIELMCAHFTPRQIERLAAERQMFVAVDQDDVVGTVSRDGNKVYTMFVHPRTIGQGIGRHLMVHVEALAAADGYAFMETGASITGHGFYQRLGYLDVRTSETEFGFNYILRKPLPRPDPDAAVR</sequence>